<dbReference type="PROSITE" id="PS00622">
    <property type="entry name" value="HTH_LUXR_1"/>
    <property type="match status" value="1"/>
</dbReference>
<keyword evidence="1" id="KW-0805">Transcription regulation</keyword>
<protein>
    <submittedName>
        <fullName evidence="5">LuxR C-terminal-related transcriptional regulator</fullName>
    </submittedName>
</protein>
<dbReference type="SMART" id="SM00421">
    <property type="entry name" value="HTH_LUXR"/>
    <property type="match status" value="1"/>
</dbReference>
<dbReference type="InterPro" id="IPR016032">
    <property type="entry name" value="Sig_transdc_resp-reg_C-effctor"/>
</dbReference>
<dbReference type="RefSeq" id="WP_381082581.1">
    <property type="nucleotide sequence ID" value="NZ_JBHUDX010000036.1"/>
</dbReference>
<organism evidence="5 6">
    <name type="scientific">Streptomyces caeni</name>
    <dbReference type="NCBI Taxonomy" id="2307231"/>
    <lineage>
        <taxon>Bacteria</taxon>
        <taxon>Bacillati</taxon>
        <taxon>Actinomycetota</taxon>
        <taxon>Actinomycetes</taxon>
        <taxon>Kitasatosporales</taxon>
        <taxon>Streptomycetaceae</taxon>
        <taxon>Streptomyces</taxon>
    </lineage>
</organism>
<reference evidence="6" key="1">
    <citation type="journal article" date="2019" name="Int. J. Syst. Evol. Microbiol.">
        <title>The Global Catalogue of Microorganisms (GCM) 10K type strain sequencing project: providing services to taxonomists for standard genome sequencing and annotation.</title>
        <authorList>
            <consortium name="The Broad Institute Genomics Platform"/>
            <consortium name="The Broad Institute Genome Sequencing Center for Infectious Disease"/>
            <person name="Wu L."/>
            <person name="Ma J."/>
        </authorList>
    </citation>
    <scope>NUCLEOTIDE SEQUENCE [LARGE SCALE GENOMIC DNA]</scope>
    <source>
        <strain evidence="6">CGMCC 1.12470</strain>
    </source>
</reference>
<dbReference type="Proteomes" id="UP001597261">
    <property type="component" value="Unassembled WGS sequence"/>
</dbReference>
<evidence type="ECO:0000256" key="2">
    <source>
        <dbReference type="ARBA" id="ARBA00023125"/>
    </source>
</evidence>
<accession>A0ABW4IQ27</accession>
<dbReference type="CDD" id="cd06170">
    <property type="entry name" value="LuxR_C_like"/>
    <property type="match status" value="1"/>
</dbReference>
<evidence type="ECO:0000256" key="1">
    <source>
        <dbReference type="ARBA" id="ARBA00023015"/>
    </source>
</evidence>
<keyword evidence="2" id="KW-0238">DNA-binding</keyword>
<gene>
    <name evidence="5" type="ORF">ACFSL4_14765</name>
</gene>
<dbReference type="PANTHER" id="PTHR44688:SF16">
    <property type="entry name" value="DNA-BINDING TRANSCRIPTIONAL ACTIVATOR DEVR_DOSR"/>
    <property type="match status" value="1"/>
</dbReference>
<dbReference type="PRINTS" id="PR00038">
    <property type="entry name" value="HTHLUXR"/>
</dbReference>
<dbReference type="InterPro" id="IPR000792">
    <property type="entry name" value="Tscrpt_reg_LuxR_C"/>
</dbReference>
<feature type="domain" description="HTH luxR-type" evidence="4">
    <location>
        <begin position="726"/>
        <end position="788"/>
    </location>
</feature>
<dbReference type="SUPFAM" id="SSF46894">
    <property type="entry name" value="C-terminal effector domain of the bipartite response regulators"/>
    <property type="match status" value="1"/>
</dbReference>
<evidence type="ECO:0000313" key="6">
    <source>
        <dbReference type="Proteomes" id="UP001597261"/>
    </source>
</evidence>
<evidence type="ECO:0000313" key="5">
    <source>
        <dbReference type="EMBL" id="MFD1659435.1"/>
    </source>
</evidence>
<evidence type="ECO:0000259" key="4">
    <source>
        <dbReference type="PROSITE" id="PS50043"/>
    </source>
</evidence>
<keyword evidence="3" id="KW-0804">Transcription</keyword>
<dbReference type="Gene3D" id="1.10.10.10">
    <property type="entry name" value="Winged helix-like DNA-binding domain superfamily/Winged helix DNA-binding domain"/>
    <property type="match status" value="1"/>
</dbReference>
<sequence>MSAVAKTAISRGFEVETITFPHLSKPLPLESPVRPGTVPRLLCVDDVQDADVASLRAMTGFARNIPSQPVLLVLGERSTLHHTHRRELAELAGRPYCRTLHMEQLPPTAVVRMAAQQFGLTLSSSTTAELMQLAGDNLSLLKALLADYQRLREGGAVAPSVPQVPGACYREAVLSCYNRSTAEVREAAQAIAVLDEYSTARSLAEVVGTTPENAARTLTVLASAGLVANSRFRHPVAAQAILSSIPLQQGSALRRRAATVLRTMGVQAVKVARVLIAADHTDASWTDFLAQEAAAQALALSDRELAVKTLWLAVRGMPDGARRAETLSHIAEIQSASNPEHCAQCLHEARALIGADALWQKQSSLLSEQMARRGMAAEAVAELEALAGRLDSRQLSAHAELEADRLLLCGDYPALTRTSSVRLDDPVRITAFSAASNRFAAVWPLVRMLTSEQPDPAAAEAASKALYASSFTENSAPAVLAALSALLYAKEWTLVHSLTDKLVDEAAVRRAPVWQARFLAIRAEASLGEGRYSHAAAASEEAMAMLPTPSWGARFGGPLASLLLARVMTSELSDARRRSAQPLPTASLDTRHGLRFLYARGQVNLAEGRAEAALADFLTCGRLMVAWGVDHEHILPWRLAAAGAQLLRGDQEAAVDLVDERNTRLEIPGQPMSADEGYRSAREQLYDVLARAVECGELVESIRTLTLNETAPPSARPARYRIEDRFSRYLNKLTFSERKVAMLAATGSSNRVIARSLSLSISTVEQHLTHTYKKLGVAGRQQLRAMIG</sequence>
<keyword evidence="6" id="KW-1185">Reference proteome</keyword>
<dbReference type="Pfam" id="PF00196">
    <property type="entry name" value="GerE"/>
    <property type="match status" value="1"/>
</dbReference>
<name>A0ABW4IQ27_9ACTN</name>
<evidence type="ECO:0000256" key="3">
    <source>
        <dbReference type="ARBA" id="ARBA00023163"/>
    </source>
</evidence>
<dbReference type="EMBL" id="JBHUDX010000036">
    <property type="protein sequence ID" value="MFD1659435.1"/>
    <property type="molecule type" value="Genomic_DNA"/>
</dbReference>
<dbReference type="PANTHER" id="PTHR44688">
    <property type="entry name" value="DNA-BINDING TRANSCRIPTIONAL ACTIVATOR DEVR_DOSR"/>
    <property type="match status" value="1"/>
</dbReference>
<proteinExistence type="predicted"/>
<comment type="caution">
    <text evidence="5">The sequence shown here is derived from an EMBL/GenBank/DDBJ whole genome shotgun (WGS) entry which is preliminary data.</text>
</comment>
<dbReference type="PROSITE" id="PS50043">
    <property type="entry name" value="HTH_LUXR_2"/>
    <property type="match status" value="1"/>
</dbReference>
<dbReference type="InterPro" id="IPR036388">
    <property type="entry name" value="WH-like_DNA-bd_sf"/>
</dbReference>